<dbReference type="CDD" id="cd03364">
    <property type="entry name" value="TOPRIM_DnaG_primases"/>
    <property type="match status" value="1"/>
</dbReference>
<dbReference type="EMBL" id="JAROCF010000001">
    <property type="protein sequence ID" value="MDN4615259.1"/>
    <property type="molecule type" value="Genomic_DNA"/>
</dbReference>
<comment type="similarity">
    <text evidence="12 13">Belongs to the DnaG primase family.</text>
</comment>
<dbReference type="InterPro" id="IPR002694">
    <property type="entry name" value="Znf_CHC2"/>
</dbReference>
<evidence type="ECO:0000256" key="3">
    <source>
        <dbReference type="ARBA" id="ARBA00022679"/>
    </source>
</evidence>
<evidence type="ECO:0000256" key="9">
    <source>
        <dbReference type="ARBA" id="ARBA00022842"/>
    </source>
</evidence>
<proteinExistence type="inferred from homology"/>
<dbReference type="PANTHER" id="PTHR30313">
    <property type="entry name" value="DNA PRIMASE"/>
    <property type="match status" value="1"/>
</dbReference>
<evidence type="ECO:0000256" key="2">
    <source>
        <dbReference type="ARBA" id="ARBA00022515"/>
    </source>
</evidence>
<evidence type="ECO:0000313" key="17">
    <source>
        <dbReference type="Proteomes" id="UP001174208"/>
    </source>
</evidence>
<keyword evidence="4 12" id="KW-0548">Nucleotidyltransferase</keyword>
<dbReference type="HAMAP" id="MF_00974">
    <property type="entry name" value="DNA_primase_DnaG"/>
    <property type="match status" value="1"/>
</dbReference>
<keyword evidence="1 12" id="KW-0240">DNA-directed RNA polymerase</keyword>
<dbReference type="SMART" id="SM00493">
    <property type="entry name" value="TOPRIM"/>
    <property type="match status" value="1"/>
</dbReference>
<feature type="domain" description="Toprim" evidence="15">
    <location>
        <begin position="261"/>
        <end position="346"/>
    </location>
</feature>
<dbReference type="SUPFAM" id="SSF56731">
    <property type="entry name" value="DNA primase core"/>
    <property type="match status" value="1"/>
</dbReference>
<keyword evidence="2 12" id="KW-0639">Primosome</keyword>
<comment type="domain">
    <text evidence="12">Contains an N-terminal zinc-binding domain, a central core domain that contains the primase activity, and a C-terminal DnaB-binding domain.</text>
</comment>
<evidence type="ECO:0000256" key="5">
    <source>
        <dbReference type="ARBA" id="ARBA00022705"/>
    </source>
</evidence>
<dbReference type="InterPro" id="IPR034151">
    <property type="entry name" value="TOPRIM_DnaG_bac"/>
</dbReference>
<accession>A0ABT8KCR9</accession>
<dbReference type="Gene3D" id="3.90.580.10">
    <property type="entry name" value="Zinc finger, CHC2-type domain"/>
    <property type="match status" value="1"/>
</dbReference>
<keyword evidence="5 12" id="KW-0235">DNA replication</keyword>
<comment type="function">
    <text evidence="12 13">RNA polymerase that catalyzes the synthesis of short RNA molecules used as primers for DNA polymerase during DNA replication.</text>
</comment>
<dbReference type="SMART" id="SM00400">
    <property type="entry name" value="ZnF_CHCC"/>
    <property type="match status" value="1"/>
</dbReference>
<dbReference type="Gene3D" id="3.40.1360.10">
    <property type="match status" value="1"/>
</dbReference>
<comment type="catalytic activity">
    <reaction evidence="12">
        <text>ssDNA + n NTP = ssDNA/pppN(pN)n-1 hybrid + (n-1) diphosphate.</text>
        <dbReference type="EC" id="2.7.7.101"/>
    </reaction>
</comment>
<feature type="compositionally biased region" description="Pro residues" evidence="14">
    <location>
        <begin position="486"/>
        <end position="496"/>
    </location>
</feature>
<keyword evidence="11 12" id="KW-0804">Transcription</keyword>
<dbReference type="PROSITE" id="PS50880">
    <property type="entry name" value="TOPRIM"/>
    <property type="match status" value="1"/>
</dbReference>
<dbReference type="PIRSF" id="PIRSF002811">
    <property type="entry name" value="DnaG"/>
    <property type="match status" value="1"/>
</dbReference>
<evidence type="ECO:0000256" key="13">
    <source>
        <dbReference type="PIRNR" id="PIRNR002811"/>
    </source>
</evidence>
<name>A0ABT8KCR9_9MICO</name>
<dbReference type="InterPro" id="IPR006295">
    <property type="entry name" value="DNA_primase_DnaG"/>
</dbReference>
<dbReference type="Pfam" id="PF08275">
    <property type="entry name" value="DNAG_N"/>
    <property type="match status" value="1"/>
</dbReference>
<keyword evidence="8 12" id="KW-0862">Zinc</keyword>
<keyword evidence="17" id="KW-1185">Reference proteome</keyword>
<protein>
    <recommendedName>
        <fullName evidence="12 13">DNA primase</fullName>
        <ecNumber evidence="12">2.7.7.101</ecNumber>
    </recommendedName>
</protein>
<keyword evidence="3 12" id="KW-0808">Transferase</keyword>
<evidence type="ECO:0000256" key="11">
    <source>
        <dbReference type="ARBA" id="ARBA00023163"/>
    </source>
</evidence>
<keyword evidence="6 12" id="KW-0479">Metal-binding</keyword>
<dbReference type="Pfam" id="PF01807">
    <property type="entry name" value="Zn_ribbon_DnaG"/>
    <property type="match status" value="1"/>
</dbReference>
<evidence type="ECO:0000256" key="10">
    <source>
        <dbReference type="ARBA" id="ARBA00023125"/>
    </source>
</evidence>
<dbReference type="InterPro" id="IPR030846">
    <property type="entry name" value="DnaG_bac"/>
</dbReference>
<gene>
    <name evidence="12 16" type="primary">dnaG</name>
    <name evidence="16" type="ORF">P5G50_12450</name>
</gene>
<dbReference type="InterPro" id="IPR050219">
    <property type="entry name" value="DnaG_primase"/>
</dbReference>
<dbReference type="SUPFAM" id="SSF57783">
    <property type="entry name" value="Zinc beta-ribbon"/>
    <property type="match status" value="1"/>
</dbReference>
<dbReference type="RefSeq" id="WP_301208548.1">
    <property type="nucleotide sequence ID" value="NZ_JAROCF010000001.1"/>
</dbReference>
<dbReference type="InterPro" id="IPR037068">
    <property type="entry name" value="DNA_primase_core_N_sf"/>
</dbReference>
<evidence type="ECO:0000256" key="6">
    <source>
        <dbReference type="ARBA" id="ARBA00022723"/>
    </source>
</evidence>
<comment type="subunit">
    <text evidence="12">Monomer. Interacts with DnaB.</text>
</comment>
<sequence length="644" mass="69450">MAGRIRQSDIEEVKARTNIADIVGDYVSLKTGGVGALKGLCPFHDEKSPSFYVRPGVGRYHCFGCGEGGDVYEFLLKLDHVSFTDAVERLAARLGYQLHYEEGGGGPSESGANRARLLAANAAAEAFFRERLVAPDAEPGRRFLGERGFDANAAAQFGVGYAPKSWDELTKHLKTKGFTQEELLTAGLVSQGDRGVYDRFRGRLIWPIRDVTGQTIGFGARRLLEDDKGPKYLNTPETPVYKKAQVLYGLDLAKRDISRNDQVVVVEGYTDVMACHLAGVTTAVATCGTSFGVDHIKVIRRVMGDDNSQGSVIFTFDPDAAGQKAAARAFGEEQRFSAQTYVAVGPDGLDPCDLRIAQGDDAVRRMIDSRKPMFEFMIRQVVERFDLDTVEGRAGALRAGAPIVATIRDPASQSGYTRELARLSGADLQDATRAVRAAQRSGRDGSRGGAGGGQEQSRGREGARDGGGRGYGGDAMSDRSGGAPDLAPPLAPPVDPTDPTQRTERECLMVLLQVPTEVGAERAARVVQVPFVNPTHAVVRDAIASQLATLEQPGWVDRILAEVPVAYAPTVNALAVAALPQAGDNVGGYARGIVDGVIDRDLLREKAELTARFARTDQQEAELRRSLQLAMASIDRERMRLRGE</sequence>
<dbReference type="Gene3D" id="3.90.980.10">
    <property type="entry name" value="DNA primase, catalytic core, N-terminal domain"/>
    <property type="match status" value="1"/>
</dbReference>
<dbReference type="NCBIfam" id="TIGR01391">
    <property type="entry name" value="dnaG"/>
    <property type="match status" value="1"/>
</dbReference>
<feature type="region of interest" description="Disordered" evidence="14">
    <location>
        <begin position="427"/>
        <end position="501"/>
    </location>
</feature>
<evidence type="ECO:0000256" key="12">
    <source>
        <dbReference type="HAMAP-Rule" id="MF_00974"/>
    </source>
</evidence>
<evidence type="ECO:0000259" key="15">
    <source>
        <dbReference type="PROSITE" id="PS50880"/>
    </source>
</evidence>
<evidence type="ECO:0000313" key="16">
    <source>
        <dbReference type="EMBL" id="MDN4615259.1"/>
    </source>
</evidence>
<dbReference type="InterPro" id="IPR019475">
    <property type="entry name" value="DNA_primase_DnaB-bd"/>
</dbReference>
<evidence type="ECO:0000256" key="8">
    <source>
        <dbReference type="ARBA" id="ARBA00022833"/>
    </source>
</evidence>
<reference evidence="16" key="1">
    <citation type="submission" date="2023-06" db="EMBL/GenBank/DDBJ databases">
        <title>MT1 and MT2 Draft Genomes of Novel Species.</title>
        <authorList>
            <person name="Venkateswaran K."/>
        </authorList>
    </citation>
    <scope>NUCLEOTIDE SEQUENCE</scope>
    <source>
        <strain evidence="16">F6_8S_P_1B</strain>
    </source>
</reference>
<dbReference type="Pfam" id="PF13662">
    <property type="entry name" value="Toprim_4"/>
    <property type="match status" value="1"/>
</dbReference>
<dbReference type="InterPro" id="IPR036977">
    <property type="entry name" value="DNA_primase_Znf_CHC2"/>
</dbReference>
<dbReference type="InterPro" id="IPR006171">
    <property type="entry name" value="TOPRIM_dom"/>
</dbReference>
<evidence type="ECO:0000256" key="7">
    <source>
        <dbReference type="ARBA" id="ARBA00022771"/>
    </source>
</evidence>
<dbReference type="Proteomes" id="UP001174208">
    <property type="component" value="Unassembled WGS sequence"/>
</dbReference>
<dbReference type="PANTHER" id="PTHR30313:SF2">
    <property type="entry name" value="DNA PRIMASE"/>
    <property type="match status" value="1"/>
</dbReference>
<evidence type="ECO:0000256" key="14">
    <source>
        <dbReference type="SAM" id="MobiDB-lite"/>
    </source>
</evidence>
<keyword evidence="10 12" id="KW-0238">DNA-binding</keyword>
<comment type="cofactor">
    <cofactor evidence="12 13">
        <name>Zn(2+)</name>
        <dbReference type="ChEBI" id="CHEBI:29105"/>
    </cofactor>
    <text evidence="12 13">Binds 1 zinc ion per monomer.</text>
</comment>
<organism evidence="16 17">
    <name type="scientific">Leifsonia williamsii</name>
    <dbReference type="NCBI Taxonomy" id="3035919"/>
    <lineage>
        <taxon>Bacteria</taxon>
        <taxon>Bacillati</taxon>
        <taxon>Actinomycetota</taxon>
        <taxon>Actinomycetes</taxon>
        <taxon>Micrococcales</taxon>
        <taxon>Microbacteriaceae</taxon>
        <taxon>Leifsonia</taxon>
    </lineage>
</organism>
<dbReference type="Pfam" id="PF10410">
    <property type="entry name" value="DnaB_bind"/>
    <property type="match status" value="1"/>
</dbReference>
<feature type="compositionally biased region" description="Basic and acidic residues" evidence="14">
    <location>
        <begin position="457"/>
        <end position="467"/>
    </location>
</feature>
<comment type="caution">
    <text evidence="16">The sequence shown here is derived from an EMBL/GenBank/DDBJ whole genome shotgun (WGS) entry which is preliminary data.</text>
</comment>
<evidence type="ECO:0000256" key="1">
    <source>
        <dbReference type="ARBA" id="ARBA00022478"/>
    </source>
</evidence>
<feature type="zinc finger region" description="CHC2-type" evidence="12">
    <location>
        <begin position="41"/>
        <end position="65"/>
    </location>
</feature>
<keyword evidence="7 12" id="KW-0863">Zinc-finger</keyword>
<evidence type="ECO:0000256" key="4">
    <source>
        <dbReference type="ARBA" id="ARBA00022695"/>
    </source>
</evidence>
<keyword evidence="9" id="KW-0460">Magnesium</keyword>
<dbReference type="EC" id="2.7.7.101" evidence="12"/>
<dbReference type="InterPro" id="IPR013264">
    <property type="entry name" value="DNAG_N"/>
</dbReference>